<evidence type="ECO:0000259" key="2">
    <source>
        <dbReference type="Pfam" id="PF12539"/>
    </source>
</evidence>
<protein>
    <submittedName>
        <fullName evidence="3">Chromosome segregation protein Csm1/Pcs1-domain-containing protein</fullName>
    </submittedName>
</protein>
<proteinExistence type="predicted"/>
<comment type="caution">
    <text evidence="3">The sequence shown here is derived from an EMBL/GenBank/DDBJ whole genome shotgun (WGS) entry which is preliminary data.</text>
</comment>
<feature type="non-terminal residue" evidence="3">
    <location>
        <position position="1"/>
    </location>
</feature>
<keyword evidence="1" id="KW-0175">Coiled coil</keyword>
<dbReference type="AlphaFoldDB" id="A0AA40C9A7"/>
<dbReference type="Gene3D" id="3.90.1150.80">
    <property type="match status" value="1"/>
</dbReference>
<keyword evidence="4" id="KW-1185">Reference proteome</keyword>
<sequence>EITQKYESLELKYRDLRELAVKEAESNFDRLKKQSDEKSSTADQLIASLKRELAAQKEAAKETQRLKTQLAASEAKADTLQTQLAQATASLADAKTEVKALNMRLSAARSAAEAKTVPGSAIKGKGTSGASRLMKEDLYSDLTGLIVTGIKHEESGGEDVYDCLQTGRNGSKYTVICSDRMTRALHFKLAIDTDASMEDEAEFVYRPQLDDNRDKDLIAILPSFLVVDIQFPRSQAAKFYARVTKALTELPRDDVSD</sequence>
<dbReference type="GO" id="GO:0045144">
    <property type="term" value="P:meiotic sister chromatid segregation"/>
    <property type="evidence" value="ECO:0007669"/>
    <property type="project" value="TreeGrafter"/>
</dbReference>
<accession>A0AA40C9A7</accession>
<dbReference type="GO" id="GO:0051315">
    <property type="term" value="P:attachment of mitotic spindle microtubules to kinetochore"/>
    <property type="evidence" value="ECO:0007669"/>
    <property type="project" value="TreeGrafter"/>
</dbReference>
<dbReference type="GO" id="GO:0034506">
    <property type="term" value="C:chromosome, centromeric core domain"/>
    <property type="evidence" value="ECO:0007669"/>
    <property type="project" value="TreeGrafter"/>
</dbReference>
<dbReference type="InterPro" id="IPR038608">
    <property type="entry name" value="Csm1/Pcs1_C_sf"/>
</dbReference>
<evidence type="ECO:0000313" key="4">
    <source>
        <dbReference type="Proteomes" id="UP001174934"/>
    </source>
</evidence>
<feature type="coiled-coil region" evidence="1">
    <location>
        <begin position="21"/>
        <end position="111"/>
    </location>
</feature>
<name>A0AA40C9A7_9PEZI</name>
<dbReference type="GO" id="GO:0033551">
    <property type="term" value="C:monopolin complex"/>
    <property type="evidence" value="ECO:0007669"/>
    <property type="project" value="InterPro"/>
</dbReference>
<reference evidence="3" key="1">
    <citation type="submission" date="2023-06" db="EMBL/GenBank/DDBJ databases">
        <title>Genome-scale phylogeny and comparative genomics of the fungal order Sordariales.</title>
        <authorList>
            <consortium name="Lawrence Berkeley National Laboratory"/>
            <person name="Hensen N."/>
            <person name="Bonometti L."/>
            <person name="Westerberg I."/>
            <person name="Brannstrom I.O."/>
            <person name="Guillou S."/>
            <person name="Cros-Aarteil S."/>
            <person name="Calhoun S."/>
            <person name="Haridas S."/>
            <person name="Kuo A."/>
            <person name="Mondo S."/>
            <person name="Pangilinan J."/>
            <person name="Riley R."/>
            <person name="LaButti K."/>
            <person name="Andreopoulos B."/>
            <person name="Lipzen A."/>
            <person name="Chen C."/>
            <person name="Yanf M."/>
            <person name="Daum C."/>
            <person name="Ng V."/>
            <person name="Clum A."/>
            <person name="Steindorff A."/>
            <person name="Ohm R."/>
            <person name="Martin F."/>
            <person name="Silar P."/>
            <person name="Natvig D."/>
            <person name="Lalanne C."/>
            <person name="Gautier V."/>
            <person name="Ament-velasquez S.L."/>
            <person name="Kruys A."/>
            <person name="Hutchinson M.I."/>
            <person name="Powell A.J."/>
            <person name="Barry K."/>
            <person name="Miller A.N."/>
            <person name="Grigoriev I.V."/>
            <person name="Debuchy R."/>
            <person name="Gladieux P."/>
            <person name="Thoren M.H."/>
            <person name="Johannesson H."/>
        </authorList>
    </citation>
    <scope>NUCLEOTIDE SEQUENCE</scope>
    <source>
        <strain evidence="3">SMH3391-2</strain>
    </source>
</reference>
<dbReference type="PANTHER" id="PTHR28006:SF1">
    <property type="entry name" value="MONOPOLIN COMPLEX SUBUNIT CSM1"/>
    <property type="match status" value="1"/>
</dbReference>
<dbReference type="GO" id="GO:1990644">
    <property type="term" value="F:microtubule site clamp"/>
    <property type="evidence" value="ECO:0007669"/>
    <property type="project" value="TreeGrafter"/>
</dbReference>
<feature type="domain" description="Monopolin complex subunit Csm1/Pcs1 C-terminal" evidence="2">
    <location>
        <begin position="134"/>
        <end position="233"/>
    </location>
</feature>
<dbReference type="PANTHER" id="PTHR28006">
    <property type="entry name" value="MONOPOLIN COMPLEX SUBUNIT CSM1"/>
    <property type="match status" value="1"/>
</dbReference>
<gene>
    <name evidence="3" type="ORF">B0T17DRAFT_486201</name>
</gene>
<evidence type="ECO:0000313" key="3">
    <source>
        <dbReference type="EMBL" id="KAK0629917.1"/>
    </source>
</evidence>
<organism evidence="3 4">
    <name type="scientific">Bombardia bombarda</name>
    <dbReference type="NCBI Taxonomy" id="252184"/>
    <lineage>
        <taxon>Eukaryota</taxon>
        <taxon>Fungi</taxon>
        <taxon>Dikarya</taxon>
        <taxon>Ascomycota</taxon>
        <taxon>Pezizomycotina</taxon>
        <taxon>Sordariomycetes</taxon>
        <taxon>Sordariomycetidae</taxon>
        <taxon>Sordariales</taxon>
        <taxon>Lasiosphaeriaceae</taxon>
        <taxon>Bombardia</taxon>
    </lineage>
</organism>
<evidence type="ECO:0000256" key="1">
    <source>
        <dbReference type="SAM" id="Coils"/>
    </source>
</evidence>
<dbReference type="GO" id="GO:0072686">
    <property type="term" value="C:mitotic spindle"/>
    <property type="evidence" value="ECO:0007669"/>
    <property type="project" value="TreeGrafter"/>
</dbReference>
<dbReference type="GO" id="GO:0005730">
    <property type="term" value="C:nucleolus"/>
    <property type="evidence" value="ECO:0007669"/>
    <property type="project" value="TreeGrafter"/>
</dbReference>
<dbReference type="Proteomes" id="UP001174934">
    <property type="component" value="Unassembled WGS sequence"/>
</dbReference>
<dbReference type="InterPro" id="IPR040349">
    <property type="entry name" value="Csm1/Pcs1"/>
</dbReference>
<dbReference type="EMBL" id="JAULSR010000002">
    <property type="protein sequence ID" value="KAK0629917.1"/>
    <property type="molecule type" value="Genomic_DNA"/>
</dbReference>
<dbReference type="Pfam" id="PF12539">
    <property type="entry name" value="Csm1"/>
    <property type="match status" value="1"/>
</dbReference>
<dbReference type="InterPro" id="IPR020981">
    <property type="entry name" value="Csm1/Pcs1_C"/>
</dbReference>
<dbReference type="FunFam" id="3.90.1150.80:FF:000001">
    <property type="entry name" value="Chromosome segregation protein (Pcs1)"/>
    <property type="match status" value="1"/>
</dbReference>
<dbReference type="CDD" id="cd23787">
    <property type="entry name" value="RWD_CSM1"/>
    <property type="match status" value="1"/>
</dbReference>